<evidence type="ECO:0000256" key="2">
    <source>
        <dbReference type="SAM" id="Coils"/>
    </source>
</evidence>
<proteinExistence type="inferred from homology"/>
<keyword evidence="2" id="KW-0175">Coiled coil</keyword>
<evidence type="ECO:0000313" key="3">
    <source>
        <dbReference type="EMBL" id="ODQ81699.1"/>
    </source>
</evidence>
<dbReference type="Pfam" id="PF10046">
    <property type="entry name" value="BLOC1_2"/>
    <property type="match status" value="1"/>
</dbReference>
<dbReference type="GeneID" id="30150267"/>
<dbReference type="RefSeq" id="XP_018987027.1">
    <property type="nucleotide sequence ID" value="XM_019132414.1"/>
</dbReference>
<feature type="coiled-coil region" evidence="2">
    <location>
        <begin position="57"/>
        <end position="112"/>
    </location>
</feature>
<protein>
    <recommendedName>
        <fullName evidence="5">Biogenesis of lysosome-related organelles complex 1 subunit BLI1</fullName>
    </recommendedName>
</protein>
<organism evidence="3 4">
    <name type="scientific">Babjeviella inositovora NRRL Y-12698</name>
    <dbReference type="NCBI Taxonomy" id="984486"/>
    <lineage>
        <taxon>Eukaryota</taxon>
        <taxon>Fungi</taxon>
        <taxon>Dikarya</taxon>
        <taxon>Ascomycota</taxon>
        <taxon>Saccharomycotina</taxon>
        <taxon>Pichiomycetes</taxon>
        <taxon>Serinales incertae sedis</taxon>
        <taxon>Babjeviella</taxon>
    </lineage>
</organism>
<keyword evidence="4" id="KW-1185">Reference proteome</keyword>
<dbReference type="AlphaFoldDB" id="A0A1E3QVL2"/>
<evidence type="ECO:0008006" key="5">
    <source>
        <dbReference type="Google" id="ProtNLM"/>
    </source>
</evidence>
<name>A0A1E3QVL2_9ASCO</name>
<evidence type="ECO:0000256" key="1">
    <source>
        <dbReference type="ARBA" id="ARBA00008468"/>
    </source>
</evidence>
<comment type="similarity">
    <text evidence="1">Belongs to the BLOC1S2 family.</text>
</comment>
<dbReference type="Proteomes" id="UP000094336">
    <property type="component" value="Unassembled WGS sequence"/>
</dbReference>
<dbReference type="EMBL" id="KV454427">
    <property type="protein sequence ID" value="ODQ81699.1"/>
    <property type="molecule type" value="Genomic_DNA"/>
</dbReference>
<reference evidence="4" key="1">
    <citation type="submission" date="2016-05" db="EMBL/GenBank/DDBJ databases">
        <title>Comparative genomics of biotechnologically important yeasts.</title>
        <authorList>
            <consortium name="DOE Joint Genome Institute"/>
            <person name="Riley R."/>
            <person name="Haridas S."/>
            <person name="Wolfe K.H."/>
            <person name="Lopes M.R."/>
            <person name="Hittinger C.T."/>
            <person name="Goker M."/>
            <person name="Salamov A."/>
            <person name="Wisecaver J."/>
            <person name="Long T.M."/>
            <person name="Aerts A.L."/>
            <person name="Barry K."/>
            <person name="Choi C."/>
            <person name="Clum A."/>
            <person name="Coughlan A.Y."/>
            <person name="Deshpande S."/>
            <person name="Douglass A.P."/>
            <person name="Hanson S.J."/>
            <person name="Klenk H.-P."/>
            <person name="Labutti K."/>
            <person name="Lapidus A."/>
            <person name="Lindquist E."/>
            <person name="Lipzen A."/>
            <person name="Meier-Kolthoff J.P."/>
            <person name="Ohm R.A."/>
            <person name="Otillar R.P."/>
            <person name="Pangilinan J."/>
            <person name="Peng Y."/>
            <person name="Rokas A."/>
            <person name="Rosa C.A."/>
            <person name="Scheuner C."/>
            <person name="Sibirny A.A."/>
            <person name="Slot J.C."/>
            <person name="Stielow J.B."/>
            <person name="Sun H."/>
            <person name="Kurtzman C.P."/>
            <person name="Blackwell M."/>
            <person name="Grigoriev I.V."/>
            <person name="Jeffries T.W."/>
        </authorList>
    </citation>
    <scope>NUCLEOTIDE SEQUENCE [LARGE SCALE GENOMIC DNA]</scope>
    <source>
        <strain evidence="4">NRRL Y-12698</strain>
    </source>
</reference>
<dbReference type="OrthoDB" id="244061at2759"/>
<accession>A0A1E3QVL2</accession>
<gene>
    <name evidence="3" type="ORF">BABINDRAFT_6363</name>
</gene>
<evidence type="ECO:0000313" key="4">
    <source>
        <dbReference type="Proteomes" id="UP000094336"/>
    </source>
</evidence>
<dbReference type="InterPro" id="IPR019269">
    <property type="entry name" value="BLOC1_su2"/>
</dbReference>
<sequence length="117" mass="13743">MSRNDDTRKLIRDSVNSLKRVVETDTEISLIDIKLMENLNRKQSLKYIELKERYVALDKDSEAIEHLNAEIAEYAIKLDALEAYTDTLEVLANELNEWSQELEVKLKRHEAERLKPQ</sequence>